<dbReference type="RefSeq" id="WP_259526054.1">
    <property type="nucleotide sequence ID" value="NZ_JANLCK010000003.1"/>
</dbReference>
<evidence type="ECO:0000256" key="3">
    <source>
        <dbReference type="ARBA" id="ARBA00022679"/>
    </source>
</evidence>
<organism evidence="6 7">
    <name type="scientific">Herbiconiux oxytropis</name>
    <dbReference type="NCBI Taxonomy" id="2970915"/>
    <lineage>
        <taxon>Bacteria</taxon>
        <taxon>Bacillati</taxon>
        <taxon>Actinomycetota</taxon>
        <taxon>Actinomycetes</taxon>
        <taxon>Micrococcales</taxon>
        <taxon>Microbacteriaceae</taxon>
        <taxon>Herbiconiux</taxon>
    </lineage>
</organism>
<keyword evidence="7" id="KW-1185">Reference proteome</keyword>
<evidence type="ECO:0000313" key="6">
    <source>
        <dbReference type="EMBL" id="MCS5725541.1"/>
    </source>
</evidence>
<dbReference type="GO" id="GO:1901137">
    <property type="term" value="P:carbohydrate derivative biosynthetic process"/>
    <property type="evidence" value="ECO:0007669"/>
    <property type="project" value="UniProtKB-ARBA"/>
</dbReference>
<keyword evidence="3" id="KW-0808">Transferase</keyword>
<dbReference type="InterPro" id="IPR028098">
    <property type="entry name" value="Glyco_trans_4-like_N"/>
</dbReference>
<dbReference type="GO" id="GO:0016758">
    <property type="term" value="F:hexosyltransferase activity"/>
    <property type="evidence" value="ECO:0007669"/>
    <property type="project" value="TreeGrafter"/>
</dbReference>
<evidence type="ECO:0000313" key="7">
    <source>
        <dbReference type="Proteomes" id="UP001165587"/>
    </source>
</evidence>
<evidence type="ECO:0000259" key="4">
    <source>
        <dbReference type="Pfam" id="PF00534"/>
    </source>
</evidence>
<dbReference type="PANTHER" id="PTHR45947">
    <property type="entry name" value="SULFOQUINOVOSYL TRANSFERASE SQD2"/>
    <property type="match status" value="1"/>
</dbReference>
<gene>
    <name evidence="6" type="ORF">N1028_06495</name>
</gene>
<protein>
    <recommendedName>
        <fullName evidence="1">D-inositol 3-phosphate glycosyltransferase</fullName>
    </recommendedName>
</protein>
<sequence length="383" mass="41114">MRVAIVSESFLPTVNGVTGSVCKVLDHLADNGHEAMVICPAAGSPSHYRGFPVHQVPAVAYRQFPVGIPNAQLARLIGRFRPDVVHAASPFLLGAQAIAAANRQDIPSVAIFQTDVAGYARRNRLGSASKLAWRFVRWIHDGADRTLAPSTSSRNDLEGAGVQRIELWGRGVDLDRYHPNHRTRPAAAALRSLLSSNGRDVVVGYVGRVAPEKGLERFAALRGIPGIHLAIVGDGPSDASVRKLLRGMPVTYLGRLSGEQLADAYASFDVFAHTGTEETFGQTLQEAHAAGLPVIAPAAGGPIDLVRHGENGYLFDPDDDRDFALRVASLVVDPELRMRMGEAGRRTVIGTSWSSVCDELLGHYQAVIAARAARRRTPVGSHV</sequence>
<dbReference type="SUPFAM" id="SSF53756">
    <property type="entry name" value="UDP-Glycosyltransferase/glycogen phosphorylase"/>
    <property type="match status" value="1"/>
</dbReference>
<dbReference type="PANTHER" id="PTHR45947:SF3">
    <property type="entry name" value="SULFOQUINOVOSYL TRANSFERASE SQD2"/>
    <property type="match status" value="1"/>
</dbReference>
<evidence type="ECO:0000256" key="2">
    <source>
        <dbReference type="ARBA" id="ARBA00022676"/>
    </source>
</evidence>
<dbReference type="Pfam" id="PF13439">
    <property type="entry name" value="Glyco_transf_4"/>
    <property type="match status" value="1"/>
</dbReference>
<dbReference type="Pfam" id="PF00534">
    <property type="entry name" value="Glycos_transf_1"/>
    <property type="match status" value="1"/>
</dbReference>
<dbReference type="Gene3D" id="3.40.50.2000">
    <property type="entry name" value="Glycogen Phosphorylase B"/>
    <property type="match status" value="2"/>
</dbReference>
<dbReference type="CDD" id="cd03814">
    <property type="entry name" value="GT4-like"/>
    <property type="match status" value="1"/>
</dbReference>
<feature type="domain" description="Glycosyl transferase family 1" evidence="4">
    <location>
        <begin position="196"/>
        <end position="346"/>
    </location>
</feature>
<dbReference type="InterPro" id="IPR050194">
    <property type="entry name" value="Glycosyltransferase_grp1"/>
</dbReference>
<keyword evidence="2" id="KW-0328">Glycosyltransferase</keyword>
<reference evidence="6" key="1">
    <citation type="submission" date="2022-08" db="EMBL/GenBank/DDBJ databases">
        <authorList>
            <person name="Deng Y."/>
            <person name="Han X.-F."/>
            <person name="Zhang Y.-Q."/>
        </authorList>
    </citation>
    <scope>NUCLEOTIDE SEQUENCE</scope>
    <source>
        <strain evidence="6">CPCC 203407</strain>
    </source>
</reference>
<dbReference type="AlphaFoldDB" id="A0AA42BTU0"/>
<evidence type="ECO:0000256" key="1">
    <source>
        <dbReference type="ARBA" id="ARBA00021292"/>
    </source>
</evidence>
<name>A0AA42BTU0_9MICO</name>
<accession>A0AA42BTU0</accession>
<proteinExistence type="predicted"/>
<feature type="domain" description="Glycosyltransferase subfamily 4-like N-terminal" evidence="5">
    <location>
        <begin position="14"/>
        <end position="176"/>
    </location>
</feature>
<dbReference type="InterPro" id="IPR001296">
    <property type="entry name" value="Glyco_trans_1"/>
</dbReference>
<dbReference type="Proteomes" id="UP001165587">
    <property type="component" value="Unassembled WGS sequence"/>
</dbReference>
<comment type="caution">
    <text evidence="6">The sequence shown here is derived from an EMBL/GenBank/DDBJ whole genome shotgun (WGS) entry which is preliminary data.</text>
</comment>
<dbReference type="EMBL" id="JANLCK010000003">
    <property type="protein sequence ID" value="MCS5725541.1"/>
    <property type="molecule type" value="Genomic_DNA"/>
</dbReference>
<evidence type="ECO:0000259" key="5">
    <source>
        <dbReference type="Pfam" id="PF13439"/>
    </source>
</evidence>